<dbReference type="AlphaFoldDB" id="A0A9X0C776"/>
<dbReference type="Pfam" id="PF13489">
    <property type="entry name" value="Methyltransf_23"/>
    <property type="match status" value="1"/>
</dbReference>
<dbReference type="InterPro" id="IPR029063">
    <property type="entry name" value="SAM-dependent_MTases_sf"/>
</dbReference>
<accession>A0A9X0C776</accession>
<protein>
    <submittedName>
        <fullName evidence="1">Uncharacterized protein</fullName>
    </submittedName>
</protein>
<reference evidence="1" key="1">
    <citation type="submission" date="2022-12" db="EMBL/GenBank/DDBJ databases">
        <authorList>
            <person name="Petersen C."/>
        </authorList>
    </citation>
    <scope>NUCLEOTIDE SEQUENCE</scope>
    <source>
        <strain evidence="1">IBT 29495</strain>
    </source>
</reference>
<dbReference type="Gene3D" id="3.40.50.150">
    <property type="entry name" value="Vaccinia Virus protein VP39"/>
    <property type="match status" value="1"/>
</dbReference>
<keyword evidence="2" id="KW-1185">Reference proteome</keyword>
<dbReference type="OrthoDB" id="184880at2759"/>
<dbReference type="SUPFAM" id="SSF53335">
    <property type="entry name" value="S-adenosyl-L-methionine-dependent methyltransferases"/>
    <property type="match status" value="1"/>
</dbReference>
<name>A0A9X0C776_9EURO</name>
<dbReference type="Proteomes" id="UP001149954">
    <property type="component" value="Unassembled WGS sequence"/>
</dbReference>
<evidence type="ECO:0000313" key="2">
    <source>
        <dbReference type="Proteomes" id="UP001149954"/>
    </source>
</evidence>
<reference evidence="1" key="2">
    <citation type="journal article" date="2023" name="IMA Fungus">
        <title>Comparative genomic study of the Penicillium genus elucidates a diverse pangenome and 15 lateral gene transfer events.</title>
        <authorList>
            <person name="Petersen C."/>
            <person name="Sorensen T."/>
            <person name="Nielsen M.R."/>
            <person name="Sondergaard T.E."/>
            <person name="Sorensen J.L."/>
            <person name="Fitzpatrick D.A."/>
            <person name="Frisvad J.C."/>
            <person name="Nielsen K.L."/>
        </authorList>
    </citation>
    <scope>NUCLEOTIDE SEQUENCE</scope>
    <source>
        <strain evidence="1">IBT 29495</strain>
    </source>
</reference>
<organism evidence="1 2">
    <name type="scientific">Penicillium fimorum</name>
    <dbReference type="NCBI Taxonomy" id="1882269"/>
    <lineage>
        <taxon>Eukaryota</taxon>
        <taxon>Fungi</taxon>
        <taxon>Dikarya</taxon>
        <taxon>Ascomycota</taxon>
        <taxon>Pezizomycotina</taxon>
        <taxon>Eurotiomycetes</taxon>
        <taxon>Eurotiomycetidae</taxon>
        <taxon>Eurotiales</taxon>
        <taxon>Aspergillaceae</taxon>
        <taxon>Penicillium</taxon>
    </lineage>
</organism>
<comment type="caution">
    <text evidence="1">The sequence shown here is derived from an EMBL/GenBank/DDBJ whole genome shotgun (WGS) entry which is preliminary data.</text>
</comment>
<gene>
    <name evidence="1" type="ORF">N7463_007627</name>
</gene>
<sequence length="247" mass="27770">MGRLVIAPIDLSRSNLRILDTGAADGRWLVDLHASLSSTLGHQYIGFDSLSKLFSTNLPSQITLREQRIDATWQAKWQGSFDYVHQRLVLPGSEHMTHQETVTNPCQLVKPGGWIELIEQDHDSPNMGGMAKAKQVVRDIFTHAGCDYDYPHKLCEFLDKAGMEDIKVQVFDIPIGVLSPDPEMGAKSIWQVRSALEGFMPTARGIECSLPREELEDMPDFTERELKRVGGYQRLFVAYGHRPSTST</sequence>
<evidence type="ECO:0000313" key="1">
    <source>
        <dbReference type="EMBL" id="KAJ5504753.1"/>
    </source>
</evidence>
<dbReference type="EMBL" id="JAPWDS010000003">
    <property type="protein sequence ID" value="KAJ5504753.1"/>
    <property type="molecule type" value="Genomic_DNA"/>
</dbReference>
<proteinExistence type="predicted"/>